<dbReference type="Gene3D" id="2.40.180.10">
    <property type="entry name" value="Catalase core domain"/>
    <property type="match status" value="3"/>
</dbReference>
<evidence type="ECO:0000313" key="4">
    <source>
        <dbReference type="Proteomes" id="UP000085678"/>
    </source>
</evidence>
<name>A0A1S3J0J3_LINAN</name>
<dbReference type="InterPro" id="IPR052970">
    <property type="entry name" value="Inner_ear_hair_cell_LOXHD"/>
</dbReference>
<keyword evidence="4" id="KW-1185">Reference proteome</keyword>
<feature type="domain" description="PLAT" evidence="3">
    <location>
        <begin position="378"/>
        <end position="494"/>
    </location>
</feature>
<evidence type="ECO:0000259" key="3">
    <source>
        <dbReference type="PROSITE" id="PS50095"/>
    </source>
</evidence>
<feature type="region of interest" description="Disordered" evidence="2">
    <location>
        <begin position="198"/>
        <end position="230"/>
    </location>
</feature>
<evidence type="ECO:0000313" key="5">
    <source>
        <dbReference type="RefSeq" id="XP_013403965.1"/>
    </source>
</evidence>
<feature type="compositionally biased region" description="Basic residues" evidence="2">
    <location>
        <begin position="794"/>
        <end position="808"/>
    </location>
</feature>
<evidence type="ECO:0000256" key="1">
    <source>
        <dbReference type="PROSITE-ProRule" id="PRU00152"/>
    </source>
</evidence>
<dbReference type="SUPFAM" id="SSF49723">
    <property type="entry name" value="Lipase/lipooxygenase domain (PLAT/LH2 domain)"/>
    <property type="match status" value="3"/>
</dbReference>
<dbReference type="RefSeq" id="XP_013403965.1">
    <property type="nucleotide sequence ID" value="XM_013548511.2"/>
</dbReference>
<dbReference type="PROSITE" id="PS50095">
    <property type="entry name" value="PLAT"/>
    <property type="match status" value="3"/>
</dbReference>
<feature type="region of interest" description="Disordered" evidence="2">
    <location>
        <begin position="88"/>
        <end position="171"/>
    </location>
</feature>
<dbReference type="Pfam" id="PF01477">
    <property type="entry name" value="PLAT"/>
    <property type="match status" value="3"/>
</dbReference>
<dbReference type="Gene3D" id="2.60.60.20">
    <property type="entry name" value="PLAT/LH2 domain"/>
    <property type="match status" value="1"/>
</dbReference>
<dbReference type="SMART" id="SM00308">
    <property type="entry name" value="LH2"/>
    <property type="match status" value="2"/>
</dbReference>
<feature type="region of interest" description="Disordered" evidence="2">
    <location>
        <begin position="621"/>
        <end position="830"/>
    </location>
</feature>
<feature type="domain" description="PLAT" evidence="3">
    <location>
        <begin position="234"/>
        <end position="366"/>
    </location>
</feature>
<feature type="compositionally biased region" description="Low complexity" evidence="2">
    <location>
        <begin position="136"/>
        <end position="155"/>
    </location>
</feature>
<dbReference type="KEGG" id="lak:106169147"/>
<feature type="compositionally biased region" description="Basic residues" evidence="2">
    <location>
        <begin position="761"/>
        <end position="775"/>
    </location>
</feature>
<dbReference type="OrthoDB" id="5322100at2759"/>
<reference evidence="5" key="1">
    <citation type="submission" date="2025-08" db="UniProtKB">
        <authorList>
            <consortium name="RefSeq"/>
        </authorList>
    </citation>
    <scope>IDENTIFICATION</scope>
    <source>
        <tissue evidence="5">Gonads</tissue>
    </source>
</reference>
<comment type="caution">
    <text evidence="1">Lacks conserved residue(s) required for the propagation of feature annotation.</text>
</comment>
<dbReference type="AlphaFoldDB" id="A0A1S3J0J3"/>
<organism evidence="4 5">
    <name type="scientific">Lingula anatina</name>
    <name type="common">Brachiopod</name>
    <name type="synonym">Lingula unguis</name>
    <dbReference type="NCBI Taxonomy" id="7574"/>
    <lineage>
        <taxon>Eukaryota</taxon>
        <taxon>Metazoa</taxon>
        <taxon>Spiralia</taxon>
        <taxon>Lophotrochozoa</taxon>
        <taxon>Brachiopoda</taxon>
        <taxon>Linguliformea</taxon>
        <taxon>Lingulata</taxon>
        <taxon>Lingulida</taxon>
        <taxon>Linguloidea</taxon>
        <taxon>Lingulidae</taxon>
        <taxon>Lingula</taxon>
    </lineage>
</organism>
<sequence>MSSTATMYKRYHNYMENPYTDYRRPMPFTPYSNYDRRAFSWADKAIPMHEHNMNGFNLDSLRRDTDFMLSSLAEGIALDGAPCHQYGIKHWHPDQRPKSAPMTRSQPDTLVKPKWQNTSVMFGSNPNLEDTNNYYSKSSSRSLSPSSRSTRSRSSPCKTDDSEESDTELDMSLSGPLKTYCYLCSTVDEHKKHMLQYKRMKPKPKSKPRIEYIPPKPSLPHKKKPDYEEGPPEVLYKIEVKTGIIKVKDKKTKRIQRKDTGTDANVEIIIRGSKGITNKKKLHKNTGSLTSFQFGPGSLESFYVKAPELGNLQQLQIEHDGLSRSHSWFLEWIKVINMTTKQAWKFECKRWLSLFEEDYAVKRVLRAEELEKAVAAKKAYVITTVTGKGREAGTDCNVYITLCGKGKESPAVHLSPPDKKCFRKGSADTFNIKTKDVGELNKIRIEHDGSGDHPHWFLKEVEVKDVVEGISYVFPCSKWLSVLDGHNIWVELMPSGKGDAPIGTQIQKGKGAAKKRVKVDYTVHVTTGKKRGAGTNAQVFVQIFGRGLNTEKLILDSSASNKDPFESGQTDIFKLSAPNVGIIKKILIGHNNEGFAAGWYLDKVVIQKMLTKEEIADRLSKMKRSEKQDREVMEKHKARKPSPKKKEDKSDSEESDLEDSKRSNKSKKKNKILNSSSSDSSDSESAKKKKPKEKSEKSVLSNYGVFGKSSKQSSFLDRFLGRKDLEEESEEEEEKPKKKHKKKHRGETSESEDSDHERLLRRTKNNKGKKNKRKSKDSSDSEDDVNEDNPFSRKLSKNRSNRKGKNERRKSDSDSEDETEEETPSKVPYCDQYEFPCSQWFAEDESDGKIERELFPENRTVMFEST</sequence>
<protein>
    <submittedName>
        <fullName evidence="5">Lipoxygenase homology domain-containing protein 1-like</fullName>
    </submittedName>
</protein>
<dbReference type="InterPro" id="IPR036392">
    <property type="entry name" value="PLAT/LH2_dom_sf"/>
</dbReference>
<dbReference type="InParanoid" id="A0A1S3J0J3"/>
<feature type="compositionally biased region" description="Basic and acidic residues" evidence="2">
    <location>
        <begin position="621"/>
        <end position="635"/>
    </location>
</feature>
<feature type="compositionally biased region" description="Polar residues" evidence="2">
    <location>
        <begin position="115"/>
        <end position="135"/>
    </location>
</feature>
<gene>
    <name evidence="5" type="primary">LOC106169147</name>
</gene>
<feature type="compositionally biased region" description="Basic residues" evidence="2">
    <location>
        <begin position="198"/>
        <end position="207"/>
    </location>
</feature>
<dbReference type="Proteomes" id="UP000085678">
    <property type="component" value="Unplaced"/>
</dbReference>
<feature type="domain" description="PLAT" evidence="3">
    <location>
        <begin position="519"/>
        <end position="637"/>
    </location>
</feature>
<dbReference type="GeneID" id="106169147"/>
<dbReference type="InterPro" id="IPR001024">
    <property type="entry name" value="PLAT/LH2_dom"/>
</dbReference>
<dbReference type="PANTHER" id="PTHR45901">
    <property type="entry name" value="PROTEIN CBG12474"/>
    <property type="match status" value="1"/>
</dbReference>
<proteinExistence type="predicted"/>
<evidence type="ECO:0000256" key="2">
    <source>
        <dbReference type="SAM" id="MobiDB-lite"/>
    </source>
</evidence>
<accession>A0A1S3J0J3</accession>
<dbReference type="PANTHER" id="PTHR45901:SF3">
    <property type="entry name" value="LIPOXYGENASE HOMOLOGY DOMAIN-CONTAINING PROTEIN 1"/>
    <property type="match status" value="1"/>
</dbReference>